<accession>Q47TT7</accession>
<dbReference type="HOGENOM" id="CLU_055817_1_1_11"/>
<reference evidence="2" key="1">
    <citation type="submission" date="2005-07" db="EMBL/GenBank/DDBJ databases">
        <title>Complete sequence of Thermobifida fusca YX.</title>
        <authorList>
            <consortium name="US DOE Joint Genome Institute"/>
            <person name="Copeland A."/>
            <person name="Lucas S."/>
            <person name="Lapidus A."/>
            <person name="Barry K."/>
            <person name="Detter J.C."/>
            <person name="Glavina T."/>
            <person name="Hammon N."/>
            <person name="Israni S."/>
            <person name="Pitluck S."/>
            <person name="Di Bartolo G."/>
            <person name="Chain P."/>
            <person name="Schmutz J."/>
            <person name="Larimer F."/>
            <person name="Land M."/>
            <person name="Lykidis A."/>
            <person name="Richardson P."/>
        </authorList>
    </citation>
    <scope>NUCLEOTIDE SEQUENCE</scope>
    <source>
        <strain evidence="2">YX</strain>
    </source>
</reference>
<sequence length="276" mass="30989">MSGSLRGVLGSDQQIRCDTRSTPDVAISPTLRRRHLSSLLREAREKRGLTAKWVAEKAKERSGRERGWSESKLNRLESGVWKRVRAEDITVLLDIYGITAPDERATYLTLVREAMQKGWWASYSDVLGTGEFVGLEAEASRIRTFESAAIPGLLQTEDYARALMRDSEQIGSSASLDRRVQARMLRQQILNQSSPPDFHTVIDESVLLRITPELAGQLDHLWEASHRPHTDIRILPLSRGPHAAMTGQFVILDFPLPNQPVVYLEALAEEILPGQT</sequence>
<dbReference type="KEGG" id="tfu:Tfu_0089"/>
<dbReference type="GO" id="GO:0003677">
    <property type="term" value="F:DNA binding"/>
    <property type="evidence" value="ECO:0007669"/>
    <property type="project" value="InterPro"/>
</dbReference>
<evidence type="ECO:0000259" key="1">
    <source>
        <dbReference type="Pfam" id="PF19054"/>
    </source>
</evidence>
<dbReference type="InterPro" id="IPR010982">
    <property type="entry name" value="Lambda_DNA-bd_dom_sf"/>
</dbReference>
<dbReference type="AlphaFoldDB" id="Q47TT7"/>
<organism evidence="2">
    <name type="scientific">Thermobifida fusca (strain YX)</name>
    <dbReference type="NCBI Taxonomy" id="269800"/>
    <lineage>
        <taxon>Bacteria</taxon>
        <taxon>Bacillati</taxon>
        <taxon>Actinomycetota</taxon>
        <taxon>Actinomycetes</taxon>
        <taxon>Streptosporangiales</taxon>
        <taxon>Nocardiopsidaceae</taxon>
        <taxon>Thermobifida</taxon>
    </lineage>
</organism>
<dbReference type="Pfam" id="PF13560">
    <property type="entry name" value="HTH_31"/>
    <property type="match status" value="1"/>
</dbReference>
<feature type="domain" description="DUF5753" evidence="1">
    <location>
        <begin position="131"/>
        <end position="270"/>
    </location>
</feature>
<dbReference type="InterPro" id="IPR001387">
    <property type="entry name" value="Cro/C1-type_HTH"/>
</dbReference>
<name>Q47TT7_THEFY</name>
<dbReference type="Pfam" id="PF19054">
    <property type="entry name" value="DUF5753"/>
    <property type="match status" value="1"/>
</dbReference>
<dbReference type="eggNOG" id="COG1396">
    <property type="taxonomic scope" value="Bacteria"/>
</dbReference>
<gene>
    <name evidence="2" type="ordered locus">Tfu_0089</name>
</gene>
<proteinExistence type="predicted"/>
<protein>
    <recommendedName>
        <fullName evidence="1">DUF5753 domain-containing protein</fullName>
    </recommendedName>
</protein>
<dbReference type="EMBL" id="CP000088">
    <property type="protein sequence ID" value="AAZ54127.1"/>
    <property type="molecule type" value="Genomic_DNA"/>
</dbReference>
<dbReference type="InterPro" id="IPR043917">
    <property type="entry name" value="DUF5753"/>
</dbReference>
<evidence type="ECO:0000313" key="2">
    <source>
        <dbReference type="EMBL" id="AAZ54127.1"/>
    </source>
</evidence>
<dbReference type="SUPFAM" id="SSF47413">
    <property type="entry name" value="lambda repressor-like DNA-binding domains"/>
    <property type="match status" value="1"/>
</dbReference>
<dbReference type="Gene3D" id="1.10.260.40">
    <property type="entry name" value="lambda repressor-like DNA-binding domains"/>
    <property type="match status" value="1"/>
</dbReference>
<dbReference type="STRING" id="269800.Tfu_0089"/>
<dbReference type="CDD" id="cd00093">
    <property type="entry name" value="HTH_XRE"/>
    <property type="match status" value="1"/>
</dbReference>